<dbReference type="AlphaFoldDB" id="A0A368ZFL7"/>
<comment type="caution">
    <text evidence="1">The sequence shown here is derived from an EMBL/GenBank/DDBJ whole genome shotgun (WGS) entry which is preliminary data.</text>
</comment>
<organism evidence="1 2">
    <name type="scientific">Winogradskyella arenosi</name>
    <dbReference type="NCBI Taxonomy" id="533325"/>
    <lineage>
        <taxon>Bacteria</taxon>
        <taxon>Pseudomonadati</taxon>
        <taxon>Bacteroidota</taxon>
        <taxon>Flavobacteriia</taxon>
        <taxon>Flavobacteriales</taxon>
        <taxon>Flavobacteriaceae</taxon>
        <taxon>Winogradskyella</taxon>
    </lineage>
</organism>
<accession>A0A368ZFL7</accession>
<name>A0A368ZFL7_9FLAO</name>
<keyword evidence="2" id="KW-1185">Reference proteome</keyword>
<dbReference type="EMBL" id="QPJO01000004">
    <property type="protein sequence ID" value="RCW90917.1"/>
    <property type="molecule type" value="Genomic_DNA"/>
</dbReference>
<dbReference type="OrthoDB" id="6057961at2"/>
<gene>
    <name evidence="1" type="ORF">DFQ08_104317</name>
</gene>
<dbReference type="RefSeq" id="WP_114310476.1">
    <property type="nucleotide sequence ID" value="NZ_QPJO01000004.1"/>
</dbReference>
<sequence>MKNKKSNTQCPAAPPNKKEYITTIGKLLVAEHGKHNYYKPEDVKKASKKSKYYDSKNGIDWHCWAMCTFSSHTDFDAYHKITGEVCNYVEMKTEMLSGLAISTSDDWLAISDIDIDASWLDFGSSFDELFEGIGEFIGGIFDGL</sequence>
<proteinExistence type="predicted"/>
<reference evidence="1 2" key="1">
    <citation type="submission" date="2018-07" db="EMBL/GenBank/DDBJ databases">
        <title>Genomic Encyclopedia of Type Strains, Phase III (KMG-III): the genomes of soil and plant-associated and newly described type strains.</title>
        <authorList>
            <person name="Whitman W."/>
        </authorList>
    </citation>
    <scope>NUCLEOTIDE SEQUENCE [LARGE SCALE GENOMIC DNA]</scope>
    <source>
        <strain evidence="1 2">CECT 7958</strain>
    </source>
</reference>
<protein>
    <submittedName>
        <fullName evidence="1">Uncharacterized protein</fullName>
    </submittedName>
</protein>
<evidence type="ECO:0000313" key="1">
    <source>
        <dbReference type="EMBL" id="RCW90917.1"/>
    </source>
</evidence>
<evidence type="ECO:0000313" key="2">
    <source>
        <dbReference type="Proteomes" id="UP000253436"/>
    </source>
</evidence>
<dbReference type="Proteomes" id="UP000253436">
    <property type="component" value="Unassembled WGS sequence"/>
</dbReference>